<evidence type="ECO:0000313" key="1">
    <source>
        <dbReference type="EMBL" id="KAK7043540.1"/>
    </source>
</evidence>
<protein>
    <submittedName>
        <fullName evidence="1">Uncharacterized protein</fullName>
    </submittedName>
</protein>
<keyword evidence="2" id="KW-1185">Reference proteome</keyword>
<accession>A0AAW0CUN9</accession>
<reference evidence="1 2" key="1">
    <citation type="journal article" date="2024" name="J Genomics">
        <title>Draft genome sequencing and assembly of Favolaschia claudopus CIRM-BRFM 2984 isolated from oak limbs.</title>
        <authorList>
            <person name="Navarro D."/>
            <person name="Drula E."/>
            <person name="Chaduli D."/>
            <person name="Cazenave R."/>
            <person name="Ahrendt S."/>
            <person name="Wang J."/>
            <person name="Lipzen A."/>
            <person name="Daum C."/>
            <person name="Barry K."/>
            <person name="Grigoriev I.V."/>
            <person name="Favel A."/>
            <person name="Rosso M.N."/>
            <person name="Martin F."/>
        </authorList>
    </citation>
    <scope>NUCLEOTIDE SEQUENCE [LARGE SCALE GENOMIC DNA]</scope>
    <source>
        <strain evidence="1 2">CIRM-BRFM 2984</strain>
    </source>
</reference>
<organism evidence="1 2">
    <name type="scientific">Favolaschia claudopus</name>
    <dbReference type="NCBI Taxonomy" id="2862362"/>
    <lineage>
        <taxon>Eukaryota</taxon>
        <taxon>Fungi</taxon>
        <taxon>Dikarya</taxon>
        <taxon>Basidiomycota</taxon>
        <taxon>Agaricomycotina</taxon>
        <taxon>Agaricomycetes</taxon>
        <taxon>Agaricomycetidae</taxon>
        <taxon>Agaricales</taxon>
        <taxon>Marasmiineae</taxon>
        <taxon>Mycenaceae</taxon>
        <taxon>Favolaschia</taxon>
    </lineage>
</organism>
<dbReference type="AlphaFoldDB" id="A0AAW0CUN9"/>
<proteinExistence type="predicted"/>
<evidence type="ECO:0000313" key="2">
    <source>
        <dbReference type="Proteomes" id="UP001362999"/>
    </source>
</evidence>
<name>A0AAW0CUN9_9AGAR</name>
<dbReference type="EMBL" id="JAWWNJ010000012">
    <property type="protein sequence ID" value="KAK7043540.1"/>
    <property type="molecule type" value="Genomic_DNA"/>
</dbReference>
<dbReference type="Proteomes" id="UP001362999">
    <property type="component" value="Unassembled WGS sequence"/>
</dbReference>
<comment type="caution">
    <text evidence="1">The sequence shown here is derived from an EMBL/GenBank/DDBJ whole genome shotgun (WGS) entry which is preliminary data.</text>
</comment>
<sequence length="169" mass="18466">MPRAATDELSDDVCPRCRTAFLTVPKPCVGFFNPKNEDRVYQHVMTAIPLSAALCLLEFALQCQLNTFGDDRLCSGFFWCEKLGPTPSKTDMSSSVPATPQKRTPCISPRCSSAPKARPASKKCSQTFCKDCCLGSSTQCRVVDHNPRSPSVSTCHKLASVWVFVGVLV</sequence>
<gene>
    <name evidence="1" type="ORF">R3P38DRAFT_2887189</name>
</gene>